<evidence type="ECO:0000313" key="3">
    <source>
        <dbReference type="Proteomes" id="UP001302602"/>
    </source>
</evidence>
<dbReference type="GeneID" id="87828142"/>
<sequence length="204" mass="23155">MVVTLAQDEVQTNRLASAEKQRPGCGNCLEGRNNSPSARKTAWYHRVSLSLVRLANDKRPDVRKEVERFNVNEARPTIMRLTSATPAEVSGLIEVGQTEHEIEANRYRLRQAQRKFMEHTPDFHVRMRHNLEEQEPGIRGPETMLDQPRDNPNPDIANLGAGRDSLQKYQQEATALARVLTDGASRAYDHRFRNAGIFVNDGRA</sequence>
<proteinExistence type="predicted"/>
<protein>
    <submittedName>
        <fullName evidence="2">Uncharacterized protein</fullName>
    </submittedName>
</protein>
<organism evidence="2 3">
    <name type="scientific">Parathielavia appendiculata</name>
    <dbReference type="NCBI Taxonomy" id="2587402"/>
    <lineage>
        <taxon>Eukaryota</taxon>
        <taxon>Fungi</taxon>
        <taxon>Dikarya</taxon>
        <taxon>Ascomycota</taxon>
        <taxon>Pezizomycotina</taxon>
        <taxon>Sordariomycetes</taxon>
        <taxon>Sordariomycetidae</taxon>
        <taxon>Sordariales</taxon>
        <taxon>Chaetomiaceae</taxon>
        <taxon>Parathielavia</taxon>
    </lineage>
</organism>
<reference evidence="2" key="1">
    <citation type="journal article" date="2023" name="Mol. Phylogenet. Evol.">
        <title>Genome-scale phylogeny and comparative genomics of the fungal order Sordariales.</title>
        <authorList>
            <person name="Hensen N."/>
            <person name="Bonometti L."/>
            <person name="Westerberg I."/>
            <person name="Brannstrom I.O."/>
            <person name="Guillou S."/>
            <person name="Cros-Aarteil S."/>
            <person name="Calhoun S."/>
            <person name="Haridas S."/>
            <person name="Kuo A."/>
            <person name="Mondo S."/>
            <person name="Pangilinan J."/>
            <person name="Riley R."/>
            <person name="LaButti K."/>
            <person name="Andreopoulos B."/>
            <person name="Lipzen A."/>
            <person name="Chen C."/>
            <person name="Yan M."/>
            <person name="Daum C."/>
            <person name="Ng V."/>
            <person name="Clum A."/>
            <person name="Steindorff A."/>
            <person name="Ohm R.A."/>
            <person name="Martin F."/>
            <person name="Silar P."/>
            <person name="Natvig D.O."/>
            <person name="Lalanne C."/>
            <person name="Gautier V."/>
            <person name="Ament-Velasquez S.L."/>
            <person name="Kruys A."/>
            <person name="Hutchinson M.I."/>
            <person name="Powell A.J."/>
            <person name="Barry K."/>
            <person name="Miller A.N."/>
            <person name="Grigoriev I.V."/>
            <person name="Debuchy R."/>
            <person name="Gladieux P."/>
            <person name="Hiltunen Thoren M."/>
            <person name="Johannesson H."/>
        </authorList>
    </citation>
    <scope>NUCLEOTIDE SEQUENCE</scope>
    <source>
        <strain evidence="2">CBS 731.68</strain>
    </source>
</reference>
<dbReference type="EMBL" id="MU853234">
    <property type="protein sequence ID" value="KAK4121301.1"/>
    <property type="molecule type" value="Genomic_DNA"/>
</dbReference>
<gene>
    <name evidence="2" type="ORF">N657DRAFT_635885</name>
</gene>
<evidence type="ECO:0000313" key="2">
    <source>
        <dbReference type="EMBL" id="KAK4121301.1"/>
    </source>
</evidence>
<keyword evidence="3" id="KW-1185">Reference proteome</keyword>
<comment type="caution">
    <text evidence="2">The sequence shown here is derived from an EMBL/GenBank/DDBJ whole genome shotgun (WGS) entry which is preliminary data.</text>
</comment>
<dbReference type="Proteomes" id="UP001302602">
    <property type="component" value="Unassembled WGS sequence"/>
</dbReference>
<dbReference type="AlphaFoldDB" id="A0AAN6TW91"/>
<name>A0AAN6TW91_9PEZI</name>
<reference evidence="2" key="2">
    <citation type="submission" date="2023-05" db="EMBL/GenBank/DDBJ databases">
        <authorList>
            <consortium name="Lawrence Berkeley National Laboratory"/>
            <person name="Steindorff A."/>
            <person name="Hensen N."/>
            <person name="Bonometti L."/>
            <person name="Westerberg I."/>
            <person name="Brannstrom I.O."/>
            <person name="Guillou S."/>
            <person name="Cros-Aarteil S."/>
            <person name="Calhoun S."/>
            <person name="Haridas S."/>
            <person name="Kuo A."/>
            <person name="Mondo S."/>
            <person name="Pangilinan J."/>
            <person name="Riley R."/>
            <person name="Labutti K."/>
            <person name="Andreopoulos B."/>
            <person name="Lipzen A."/>
            <person name="Chen C."/>
            <person name="Yanf M."/>
            <person name="Daum C."/>
            <person name="Ng V."/>
            <person name="Clum A."/>
            <person name="Ohm R."/>
            <person name="Martin F."/>
            <person name="Silar P."/>
            <person name="Natvig D."/>
            <person name="Lalanne C."/>
            <person name="Gautier V."/>
            <person name="Ament-Velasquez S.L."/>
            <person name="Kruys A."/>
            <person name="Hutchinson M.I."/>
            <person name="Powell A.J."/>
            <person name="Barry K."/>
            <person name="Miller A.N."/>
            <person name="Grigoriev I.V."/>
            <person name="Debuchy R."/>
            <person name="Gladieux P."/>
            <person name="Thoren M.H."/>
            <person name="Johannesson H."/>
        </authorList>
    </citation>
    <scope>NUCLEOTIDE SEQUENCE</scope>
    <source>
        <strain evidence="2">CBS 731.68</strain>
    </source>
</reference>
<feature type="region of interest" description="Disordered" evidence="1">
    <location>
        <begin position="137"/>
        <end position="157"/>
    </location>
</feature>
<dbReference type="RefSeq" id="XP_062645072.1">
    <property type="nucleotide sequence ID" value="XM_062791373.1"/>
</dbReference>
<accession>A0AAN6TW91</accession>
<evidence type="ECO:0000256" key="1">
    <source>
        <dbReference type="SAM" id="MobiDB-lite"/>
    </source>
</evidence>